<comment type="caution">
    <text evidence="3">The sequence shown here is derived from an EMBL/GenBank/DDBJ whole genome shotgun (WGS) entry which is preliminary data.</text>
</comment>
<evidence type="ECO:0000256" key="1">
    <source>
        <dbReference type="ARBA" id="ARBA00022612"/>
    </source>
</evidence>
<name>A0A3S2TRH0_9BACI</name>
<dbReference type="Gene3D" id="3.30.420.240">
    <property type="match status" value="1"/>
</dbReference>
<evidence type="ECO:0000313" key="4">
    <source>
        <dbReference type="Proteomes" id="UP000288024"/>
    </source>
</evidence>
<evidence type="ECO:0000313" key="3">
    <source>
        <dbReference type="EMBL" id="RVT57397.1"/>
    </source>
</evidence>
<reference evidence="3 4" key="1">
    <citation type="submission" date="2019-01" db="EMBL/GenBank/DDBJ databases">
        <title>Bacillus sp. M5HDSG1-1, whole genome shotgun sequence.</title>
        <authorList>
            <person name="Tuo L."/>
        </authorList>
    </citation>
    <scope>NUCLEOTIDE SEQUENCE [LARGE SCALE GENOMIC DNA]</scope>
    <source>
        <strain evidence="3 4">M5HDSG1-1</strain>
    </source>
</reference>
<evidence type="ECO:0000259" key="2">
    <source>
        <dbReference type="Pfam" id="PF17289"/>
    </source>
</evidence>
<dbReference type="AlphaFoldDB" id="A0A3S2TRH0"/>
<proteinExistence type="predicted"/>
<dbReference type="EMBL" id="RZTZ01000017">
    <property type="protein sequence ID" value="RVT57397.1"/>
    <property type="molecule type" value="Genomic_DNA"/>
</dbReference>
<protein>
    <recommendedName>
        <fullName evidence="2">Terminase large subunit gp17-like C-terminal domain-containing protein</fullName>
    </recommendedName>
</protein>
<dbReference type="RefSeq" id="WP_127741822.1">
    <property type="nucleotide sequence ID" value="NZ_RZTZ01000017.1"/>
</dbReference>
<dbReference type="NCBIfam" id="TIGR01630">
    <property type="entry name" value="psiM2_ORF9"/>
    <property type="match status" value="1"/>
</dbReference>
<feature type="domain" description="Terminase large subunit gp17-like C-terminal" evidence="2">
    <location>
        <begin position="319"/>
        <end position="466"/>
    </location>
</feature>
<dbReference type="Pfam" id="PF17289">
    <property type="entry name" value="Terminase_6C"/>
    <property type="match status" value="1"/>
</dbReference>
<keyword evidence="1" id="KW-1188">Viral release from host cell</keyword>
<keyword evidence="4" id="KW-1185">Reference proteome</keyword>
<dbReference type="Proteomes" id="UP000288024">
    <property type="component" value="Unassembled WGS sequence"/>
</dbReference>
<accession>A0A3S2TRH0</accession>
<sequence length="483" mass="55434">MNDVSSVNTNAKTAVAAPRGHAKSTYLSKGFPLHELVFRRRKYVIMISETPKVAKANLDWIRDQLKFNKKLRNDFGPLLSPKDQANIQDNSEGFIAWVPEDDYKRQIALLESASVGGAIRGRNWNGMRPDLIIGDDLEDARPGGNASTSEQRSQLRDWFSQSVIPLGDPKGQKTAIILMGTTVHADSLLMQVLYKRSDFKTKVYRAIIDYPIRMDLWEECRQIYTNREDENRLENALAFYQGNKDDMHQGSKVLWENGKPIWVLMTWKWDNGSKAFNTEYMNNPIDEESMIFNPEKFTYWTESNPRREFPHKLYTVSLGIDFAMGKKERGDYSATTIVAKHKESGAFFVIDSYGDRVKPDEFIEVIVTKVSKFQPDIIAAESQAAQEFFVDILKERLQAEGYPASTRVKKIYQRSRKELRIEAMLPLIENNTIQFSSNHALLLEQFERYGQGSHDDLIDATEMAISACKQKENRIVTSAKRTR</sequence>
<gene>
    <name evidence="3" type="ORF">EM808_24535</name>
</gene>
<dbReference type="InterPro" id="IPR006517">
    <property type="entry name" value="Phage_terminase_lsu-like_C"/>
</dbReference>
<dbReference type="InterPro" id="IPR035421">
    <property type="entry name" value="Terminase_6C"/>
</dbReference>
<organism evidence="3 4">
    <name type="scientific">Niallia taxi</name>
    <dbReference type="NCBI Taxonomy" id="2499688"/>
    <lineage>
        <taxon>Bacteria</taxon>
        <taxon>Bacillati</taxon>
        <taxon>Bacillota</taxon>
        <taxon>Bacilli</taxon>
        <taxon>Bacillales</taxon>
        <taxon>Bacillaceae</taxon>
        <taxon>Niallia</taxon>
    </lineage>
</organism>